<evidence type="ECO:0000256" key="2">
    <source>
        <dbReference type="ARBA" id="ARBA00022676"/>
    </source>
</evidence>
<organism evidence="6 7">
    <name type="scientific">Maribellus comscasis</name>
    <dbReference type="NCBI Taxonomy" id="2681766"/>
    <lineage>
        <taxon>Bacteria</taxon>
        <taxon>Pseudomonadati</taxon>
        <taxon>Bacteroidota</taxon>
        <taxon>Bacteroidia</taxon>
        <taxon>Marinilabiliales</taxon>
        <taxon>Prolixibacteraceae</taxon>
        <taxon>Maribellus</taxon>
    </lineage>
</organism>
<sequence>MINDLLKVISEAEIFQIVLFLVLLTLILIQIISKIVFFVQILRRKKTIKGEGQSPVSLLMAVRNEENNLSEKLPHLLELDQDNYEVVVVDDFSQDNTLSVLGRLKKENSKLKVSVLNQETRFSIKLSQNIALKSAKNDWVLFVPPSIAQSQDNWLKNISNSVAENLDVIVNYSNVCKNGKFFNKLYRIETFLLYLKSMKYSLAGVPIVYFENNVVFRKDKYFGLGGYGKKIKEPFANLELLINRFLSKKKFNIVLNNETSIRFSEKVTRHDYFDLMRKSFRIEQHLSYSKRVLINLSSGLKLITLPLAIAVIFLFIDVWLFISAGVGLLLILHLLIIKTMQNRLNERKIFITSLVYELIMPYYKLVFRRRFNGKIRRQNGRAKFKII</sequence>
<dbReference type="SUPFAM" id="SSF53448">
    <property type="entry name" value="Nucleotide-diphospho-sugar transferases"/>
    <property type="match status" value="1"/>
</dbReference>
<evidence type="ECO:0000313" key="7">
    <source>
        <dbReference type="Proteomes" id="UP000428260"/>
    </source>
</evidence>
<dbReference type="KEGG" id="mcos:GM418_16130"/>
<dbReference type="Pfam" id="PF00535">
    <property type="entry name" value="Glycos_transf_2"/>
    <property type="match status" value="1"/>
</dbReference>
<dbReference type="AlphaFoldDB" id="A0A6I6JY90"/>
<dbReference type="PANTHER" id="PTHR43630:SF1">
    <property type="entry name" value="POLY-BETA-1,6-N-ACETYL-D-GLUCOSAMINE SYNTHASE"/>
    <property type="match status" value="1"/>
</dbReference>
<feature type="domain" description="Glycosyltransferase 2-like" evidence="5">
    <location>
        <begin position="57"/>
        <end position="187"/>
    </location>
</feature>
<dbReference type="Gene3D" id="3.90.550.10">
    <property type="entry name" value="Spore Coat Polysaccharide Biosynthesis Protein SpsA, Chain A"/>
    <property type="match status" value="1"/>
</dbReference>
<evidence type="ECO:0000259" key="5">
    <source>
        <dbReference type="Pfam" id="PF00535"/>
    </source>
</evidence>
<feature type="transmembrane region" description="Helical" evidence="4">
    <location>
        <begin position="307"/>
        <end position="337"/>
    </location>
</feature>
<protein>
    <submittedName>
        <fullName evidence="6">Glycosyltransferase</fullName>
    </submittedName>
</protein>
<keyword evidence="4" id="KW-0812">Transmembrane</keyword>
<comment type="similarity">
    <text evidence="1">Belongs to the glycosyltransferase 2 family.</text>
</comment>
<dbReference type="RefSeq" id="WP_158868133.1">
    <property type="nucleotide sequence ID" value="NZ_CP046401.1"/>
</dbReference>
<dbReference type="PANTHER" id="PTHR43630">
    <property type="entry name" value="POLY-BETA-1,6-N-ACETYL-D-GLUCOSAMINE SYNTHASE"/>
    <property type="match status" value="1"/>
</dbReference>
<evidence type="ECO:0000256" key="4">
    <source>
        <dbReference type="SAM" id="Phobius"/>
    </source>
</evidence>
<dbReference type="GO" id="GO:0016757">
    <property type="term" value="F:glycosyltransferase activity"/>
    <property type="evidence" value="ECO:0007669"/>
    <property type="project" value="UniProtKB-KW"/>
</dbReference>
<reference evidence="6 7" key="1">
    <citation type="submission" date="2019-11" db="EMBL/GenBank/DDBJ databases">
        <authorList>
            <person name="Zheng R.K."/>
            <person name="Sun C.M."/>
        </authorList>
    </citation>
    <scope>NUCLEOTIDE SEQUENCE [LARGE SCALE GENOMIC DNA]</scope>
    <source>
        <strain evidence="6 7">WC007</strain>
    </source>
</reference>
<evidence type="ECO:0000256" key="1">
    <source>
        <dbReference type="ARBA" id="ARBA00006739"/>
    </source>
</evidence>
<keyword evidence="7" id="KW-1185">Reference proteome</keyword>
<feature type="transmembrane region" description="Helical" evidence="4">
    <location>
        <begin position="14"/>
        <end position="39"/>
    </location>
</feature>
<name>A0A6I6JY90_9BACT</name>
<dbReference type="InterPro" id="IPR001173">
    <property type="entry name" value="Glyco_trans_2-like"/>
</dbReference>
<keyword evidence="4" id="KW-0472">Membrane</keyword>
<keyword evidence="2" id="KW-0328">Glycosyltransferase</keyword>
<evidence type="ECO:0000313" key="6">
    <source>
        <dbReference type="EMBL" id="QGY45142.1"/>
    </source>
</evidence>
<dbReference type="Proteomes" id="UP000428260">
    <property type="component" value="Chromosome"/>
</dbReference>
<dbReference type="InterPro" id="IPR029044">
    <property type="entry name" value="Nucleotide-diphossugar_trans"/>
</dbReference>
<keyword evidence="3 6" id="KW-0808">Transferase</keyword>
<keyword evidence="4" id="KW-1133">Transmembrane helix</keyword>
<dbReference type="EMBL" id="CP046401">
    <property type="protein sequence ID" value="QGY45142.1"/>
    <property type="molecule type" value="Genomic_DNA"/>
</dbReference>
<gene>
    <name evidence="6" type="ORF">GM418_16130</name>
</gene>
<evidence type="ECO:0000256" key="3">
    <source>
        <dbReference type="ARBA" id="ARBA00022679"/>
    </source>
</evidence>
<accession>A0A6I6JY90</accession>
<proteinExistence type="inferred from homology"/>